<proteinExistence type="predicted"/>
<organism evidence="1 2">
    <name type="scientific">Trifolium subterraneum</name>
    <name type="common">Subterranean clover</name>
    <dbReference type="NCBI Taxonomy" id="3900"/>
    <lineage>
        <taxon>Eukaryota</taxon>
        <taxon>Viridiplantae</taxon>
        <taxon>Streptophyta</taxon>
        <taxon>Embryophyta</taxon>
        <taxon>Tracheophyta</taxon>
        <taxon>Spermatophyta</taxon>
        <taxon>Magnoliopsida</taxon>
        <taxon>eudicotyledons</taxon>
        <taxon>Gunneridae</taxon>
        <taxon>Pentapetalae</taxon>
        <taxon>rosids</taxon>
        <taxon>fabids</taxon>
        <taxon>Fabales</taxon>
        <taxon>Fabaceae</taxon>
        <taxon>Papilionoideae</taxon>
        <taxon>50 kb inversion clade</taxon>
        <taxon>NPAAA clade</taxon>
        <taxon>Hologalegina</taxon>
        <taxon>IRL clade</taxon>
        <taxon>Trifolieae</taxon>
        <taxon>Trifolium</taxon>
    </lineage>
</organism>
<dbReference type="EMBL" id="DF973810">
    <property type="protein sequence ID" value="GAU40467.1"/>
    <property type="molecule type" value="Genomic_DNA"/>
</dbReference>
<protein>
    <submittedName>
        <fullName evidence="1">Uncharacterized protein</fullName>
    </submittedName>
</protein>
<name>A0A2Z6PBD3_TRISU</name>
<evidence type="ECO:0000313" key="2">
    <source>
        <dbReference type="Proteomes" id="UP000242715"/>
    </source>
</evidence>
<dbReference type="AlphaFoldDB" id="A0A2Z6PBD3"/>
<sequence>MSNDANILAALKVKKGEAGAILGALVREQNVSLKCESSILYASPQVEAFFHPNTCIVVAAAFNGIRRLTTFLDTCFYILGRSYLDDQNAKIAEEKKAAKCMVVKGNQCYDAVRIESEYLDSSDSGSSIFTNAYHHKYMVIHDGGDVKVNEKWFVYGAEQKDEVNKYISSKMNVFINLVLEEMYLLTSSFRSTP</sequence>
<keyword evidence="2" id="KW-1185">Reference proteome</keyword>
<accession>A0A2Z6PBD3</accession>
<gene>
    <name evidence="1" type="ORF">TSUD_286220</name>
</gene>
<dbReference type="Proteomes" id="UP000242715">
    <property type="component" value="Unassembled WGS sequence"/>
</dbReference>
<evidence type="ECO:0000313" key="1">
    <source>
        <dbReference type="EMBL" id="GAU40467.1"/>
    </source>
</evidence>
<reference evidence="2" key="1">
    <citation type="journal article" date="2017" name="Front. Plant Sci.">
        <title>Climate Clever Clovers: New Paradigm to Reduce the Environmental Footprint of Ruminants by Breeding Low Methanogenic Forages Utilizing Haplotype Variation.</title>
        <authorList>
            <person name="Kaur P."/>
            <person name="Appels R."/>
            <person name="Bayer P.E."/>
            <person name="Keeble-Gagnere G."/>
            <person name="Wang J."/>
            <person name="Hirakawa H."/>
            <person name="Shirasawa K."/>
            <person name="Vercoe P."/>
            <person name="Stefanova K."/>
            <person name="Durmic Z."/>
            <person name="Nichols P."/>
            <person name="Revell C."/>
            <person name="Isobe S.N."/>
            <person name="Edwards D."/>
            <person name="Erskine W."/>
        </authorList>
    </citation>
    <scope>NUCLEOTIDE SEQUENCE [LARGE SCALE GENOMIC DNA]</scope>
    <source>
        <strain evidence="2">cv. Daliak</strain>
    </source>
</reference>